<evidence type="ECO:0000313" key="1">
    <source>
        <dbReference type="EMBL" id="KAJ7378525.1"/>
    </source>
</evidence>
<evidence type="ECO:0000313" key="2">
    <source>
        <dbReference type="Proteomes" id="UP001163046"/>
    </source>
</evidence>
<reference evidence="1" key="1">
    <citation type="submission" date="2023-01" db="EMBL/GenBank/DDBJ databases">
        <title>Genome assembly of the deep-sea coral Lophelia pertusa.</title>
        <authorList>
            <person name="Herrera S."/>
            <person name="Cordes E."/>
        </authorList>
    </citation>
    <scope>NUCLEOTIDE SEQUENCE</scope>
    <source>
        <strain evidence="1">USNM1676648</strain>
        <tissue evidence="1">Polyp</tissue>
    </source>
</reference>
<gene>
    <name evidence="1" type="ORF">OS493_022508</name>
</gene>
<comment type="caution">
    <text evidence="1">The sequence shown here is derived from an EMBL/GenBank/DDBJ whole genome shotgun (WGS) entry which is preliminary data.</text>
</comment>
<keyword evidence="2" id="KW-1185">Reference proteome</keyword>
<protein>
    <submittedName>
        <fullName evidence="1">Uncharacterized protein</fullName>
    </submittedName>
</protein>
<sequence length="84" mass="9535">MLFFSSDQLLVENASNLQTPYSAHIHVTTVPVDCACDSNCNDNEVCNICDGYTTYRTCQPFSRQSFSSRRVKIAWNYGPIGFRE</sequence>
<dbReference type="Proteomes" id="UP001163046">
    <property type="component" value="Unassembled WGS sequence"/>
</dbReference>
<dbReference type="OrthoDB" id="189220at2759"/>
<organism evidence="1 2">
    <name type="scientific">Desmophyllum pertusum</name>
    <dbReference type="NCBI Taxonomy" id="174260"/>
    <lineage>
        <taxon>Eukaryota</taxon>
        <taxon>Metazoa</taxon>
        <taxon>Cnidaria</taxon>
        <taxon>Anthozoa</taxon>
        <taxon>Hexacorallia</taxon>
        <taxon>Scleractinia</taxon>
        <taxon>Caryophylliina</taxon>
        <taxon>Caryophylliidae</taxon>
        <taxon>Desmophyllum</taxon>
    </lineage>
</organism>
<name>A0A9X0CWW1_9CNID</name>
<dbReference type="EMBL" id="MU826365">
    <property type="protein sequence ID" value="KAJ7378525.1"/>
    <property type="molecule type" value="Genomic_DNA"/>
</dbReference>
<proteinExistence type="predicted"/>
<dbReference type="AlphaFoldDB" id="A0A9X0CWW1"/>
<accession>A0A9X0CWW1</accession>